<gene>
    <name evidence="1" type="ORF">SIAM614_30206</name>
</gene>
<organism evidence="1 2">
    <name type="scientific">Roseibium aggregatum (strain ATCC 25650 / DSM 13394 / JCM 20685 / NBRC 16684 / NCIMB 2208 / IAM 12614 / B1)</name>
    <name type="common">Stappia aggregata</name>
    <dbReference type="NCBI Taxonomy" id="384765"/>
    <lineage>
        <taxon>Bacteria</taxon>
        <taxon>Pseudomonadati</taxon>
        <taxon>Pseudomonadota</taxon>
        <taxon>Alphaproteobacteria</taxon>
        <taxon>Hyphomicrobiales</taxon>
        <taxon>Stappiaceae</taxon>
        <taxon>Roseibium</taxon>
    </lineage>
</organism>
<comment type="caution">
    <text evidence="1">The sequence shown here is derived from an EMBL/GenBank/DDBJ whole genome shotgun (WGS) entry which is preliminary data.</text>
</comment>
<proteinExistence type="predicted"/>
<evidence type="ECO:0000313" key="2">
    <source>
        <dbReference type="Proteomes" id="UP000004848"/>
    </source>
</evidence>
<sequence>MTKYAHSCGESELDMINEKSFAQSKSSNVTSHFRVVLFLFSIVLGLRLATGVSLADVWTFETPSENIQCTVGEDFNVLSDITCTIIERSGPPALPRPGGCRLDWGHTFSMREKGPAEVLCVQTDRNKGGFDRAEYGVTGEFGGFICHSSRKGLKCSNRDDHGFFLSRAKQSVF</sequence>
<dbReference type="Proteomes" id="UP000004848">
    <property type="component" value="Unassembled WGS sequence"/>
</dbReference>
<evidence type="ECO:0000313" key="1">
    <source>
        <dbReference type="EMBL" id="EAV41470.1"/>
    </source>
</evidence>
<dbReference type="EMBL" id="AAUW01000020">
    <property type="protein sequence ID" value="EAV41470.1"/>
    <property type="molecule type" value="Genomic_DNA"/>
</dbReference>
<accession>A0P062</accession>
<dbReference type="AlphaFoldDB" id="A0P062"/>
<dbReference type="Pfam" id="PF20341">
    <property type="entry name" value="DUF6636"/>
    <property type="match status" value="1"/>
</dbReference>
<dbReference type="eggNOG" id="ENOG5032XR8">
    <property type="taxonomic scope" value="Bacteria"/>
</dbReference>
<dbReference type="InterPro" id="IPR046576">
    <property type="entry name" value="DUF6636"/>
</dbReference>
<name>A0P062_ROSAI</name>
<protein>
    <submittedName>
        <fullName evidence="1">Uncharacterized protein</fullName>
    </submittedName>
</protein>
<reference evidence="1 2" key="1">
    <citation type="submission" date="2006-05" db="EMBL/GenBank/DDBJ databases">
        <authorList>
            <person name="King G."/>
            <person name="Ferriera S."/>
            <person name="Johnson J."/>
            <person name="Kravitz S."/>
            <person name="Beeson K."/>
            <person name="Sutton G."/>
            <person name="Rogers Y.-H."/>
            <person name="Friedman R."/>
            <person name="Frazier M."/>
            <person name="Venter J.C."/>
        </authorList>
    </citation>
    <scope>NUCLEOTIDE SEQUENCE [LARGE SCALE GENOMIC DNA]</scope>
    <source>
        <strain evidence="2">ATCC 25650 / DSM 13394 / JCM 20685 / NBRC 16684 / NCIMB 2208 / IAM 12614 / B1</strain>
    </source>
</reference>